<proteinExistence type="inferred from homology"/>
<dbReference type="RefSeq" id="WP_034557272.1">
    <property type="nucleotide sequence ID" value="NZ_FZML01000021.1"/>
</dbReference>
<dbReference type="InterPro" id="IPR029063">
    <property type="entry name" value="SAM-dependent_MTases_sf"/>
</dbReference>
<dbReference type="GO" id="GO:0008170">
    <property type="term" value="F:N-methyltransferase activity"/>
    <property type="evidence" value="ECO:0007669"/>
    <property type="project" value="InterPro"/>
</dbReference>
<dbReference type="PIRSF" id="PIRSF015855">
    <property type="entry name" value="TypeIII_Mtase_mKpnI"/>
    <property type="match status" value="1"/>
</dbReference>
<dbReference type="InterPro" id="IPR002295">
    <property type="entry name" value="N4/N6-MTase_EcoPI_Mod-like"/>
</dbReference>
<dbReference type="STRING" id="216.LS73_03070"/>
<dbReference type="EC" id="2.1.1.72" evidence="2"/>
<dbReference type="PRINTS" id="PR00506">
    <property type="entry name" value="D21N6MTFRASE"/>
</dbReference>
<dbReference type="REBASE" id="99267">
    <property type="entry name" value="M2.HmuST1ORF3055P"/>
</dbReference>
<keyword evidence="4 10" id="KW-0808">Transferase</keyword>
<dbReference type="PROSITE" id="PS00092">
    <property type="entry name" value="N6_MTASE"/>
    <property type="match status" value="1"/>
</dbReference>
<keyword evidence="3 9" id="KW-0489">Methyltransferase</keyword>
<evidence type="ECO:0000313" key="11">
    <source>
        <dbReference type="Proteomes" id="UP000029922"/>
    </source>
</evidence>
<dbReference type="Proteomes" id="UP000029922">
    <property type="component" value="Unassembled WGS sequence"/>
</dbReference>
<dbReference type="REBASE" id="431916">
    <property type="entry name" value="M.Hmu12714ORF246P"/>
</dbReference>
<evidence type="ECO:0000313" key="9">
    <source>
        <dbReference type="EMBL" id="STQ85461.1"/>
    </source>
</evidence>
<sequence>MIDKSTVKEQGFKVIDSRESKNKLLEYLKINYPQSISDNMPNLKAIAMLLGLNENANMQGYELTFTGKALANALYSTPCDKELKLESTSSQDSKDSKNVNAQNVIIRGDNLDVLKILKSAYYEKIKMIYIDPPYNTKNENFIYPDNFRKDYKEILQEVGLIEIDDEGNEVESESLKFFKNITGSKSHSGWLAFMLPRLKLARDLLKEDGVIFISIDDNEQANLKILCDEIFGEENFVGDFIRKTKSTTNDAKIGLNYQHEFLLCYAKDKEKTNLLGGQKDLSKYKNPDNDPNGAWASDNPSAKSGNIKTGYFAIKNPYTGKEDYPPKGMFWRFSKNTIQKHIDEGRIYFKKEYKDDDRGFIYKRYLKDLKTTMRTFDSLKFVDNKFMNQSATKELLALGLGEYFTYPKSVEFIKEIINHASNDNSDYILDFFAGSGTTAQAVMELNAEDGGNRQFILVQIDEKIDEKKSKVAYDFCKNELGSNEPVISDITIERVKRVATKLKTENPNLDTGFKVYSMCQKPQIYADRDSNLTLLSKREISHFDIAQNLALSDNLTLDKNLQEILCDKLYQYKDSIFVAKCDDSVVQYLQSLKQEINKIYIDGYEDIALENFLNLKSHFSDIVVVY</sequence>
<feature type="region of interest" description="Disordered" evidence="7">
    <location>
        <begin position="278"/>
        <end position="300"/>
    </location>
</feature>
<dbReference type="InterPro" id="IPR002941">
    <property type="entry name" value="DNA_methylase_N4/N6"/>
</dbReference>
<dbReference type="GO" id="GO:0009007">
    <property type="term" value="F:site-specific DNA-methyltransferase (adenine-specific) activity"/>
    <property type="evidence" value="ECO:0007669"/>
    <property type="project" value="UniProtKB-EC"/>
</dbReference>
<dbReference type="GO" id="GO:0032259">
    <property type="term" value="P:methylation"/>
    <property type="evidence" value="ECO:0007669"/>
    <property type="project" value="UniProtKB-KW"/>
</dbReference>
<evidence type="ECO:0000256" key="1">
    <source>
        <dbReference type="ARBA" id="ARBA00006594"/>
    </source>
</evidence>
<dbReference type="OrthoDB" id="9800801at2"/>
<dbReference type="SUPFAM" id="SSF53335">
    <property type="entry name" value="S-adenosyl-L-methionine-dependent methyltransferases"/>
    <property type="match status" value="1"/>
</dbReference>
<dbReference type="EMBL" id="JRPD02000024">
    <property type="protein sequence ID" value="TLD98786.1"/>
    <property type="molecule type" value="Genomic_DNA"/>
</dbReference>
<accession>A0A099TZN0</accession>
<dbReference type="Gene3D" id="3.40.50.150">
    <property type="entry name" value="Vaccinia Virus protein VP39"/>
    <property type="match status" value="1"/>
</dbReference>
<comment type="similarity">
    <text evidence="1">Belongs to the N(4)/N(6)-methyltransferase family.</text>
</comment>
<evidence type="ECO:0000256" key="3">
    <source>
        <dbReference type="ARBA" id="ARBA00022603"/>
    </source>
</evidence>
<dbReference type="GO" id="GO:0003677">
    <property type="term" value="F:DNA binding"/>
    <property type="evidence" value="ECO:0007669"/>
    <property type="project" value="InterPro"/>
</dbReference>
<reference evidence="9 12" key="2">
    <citation type="submission" date="2018-06" db="EMBL/GenBank/DDBJ databases">
        <authorList>
            <consortium name="Pathogen Informatics"/>
            <person name="Doyle S."/>
        </authorList>
    </citation>
    <scope>NUCLEOTIDE SEQUENCE [LARGE SCALE GENOMIC DNA]</scope>
    <source>
        <strain evidence="9 12">NCTC12714</strain>
    </source>
</reference>
<evidence type="ECO:0000256" key="7">
    <source>
        <dbReference type="SAM" id="MobiDB-lite"/>
    </source>
</evidence>
<dbReference type="Proteomes" id="UP000255139">
    <property type="component" value="Unassembled WGS sequence"/>
</dbReference>
<evidence type="ECO:0000256" key="2">
    <source>
        <dbReference type="ARBA" id="ARBA00011900"/>
    </source>
</evidence>
<organism evidence="9 12">
    <name type="scientific">Helicobacter muridarum</name>
    <dbReference type="NCBI Taxonomy" id="216"/>
    <lineage>
        <taxon>Bacteria</taxon>
        <taxon>Pseudomonadati</taxon>
        <taxon>Campylobacterota</taxon>
        <taxon>Epsilonproteobacteria</taxon>
        <taxon>Campylobacterales</taxon>
        <taxon>Helicobacteraceae</taxon>
        <taxon>Helicobacter</taxon>
    </lineage>
</organism>
<keyword evidence="5" id="KW-0949">S-adenosyl-L-methionine</keyword>
<evidence type="ECO:0000313" key="12">
    <source>
        <dbReference type="Proteomes" id="UP000255139"/>
    </source>
</evidence>
<evidence type="ECO:0000256" key="6">
    <source>
        <dbReference type="ARBA" id="ARBA00047942"/>
    </source>
</evidence>
<evidence type="ECO:0000256" key="5">
    <source>
        <dbReference type="ARBA" id="ARBA00022691"/>
    </source>
</evidence>
<dbReference type="Pfam" id="PF01555">
    <property type="entry name" value="N6_N4_Mtase"/>
    <property type="match status" value="1"/>
</dbReference>
<gene>
    <name evidence="10" type="ORF">LS73_008395</name>
    <name evidence="9" type="ORF">NCTC12714_00246</name>
</gene>
<evidence type="ECO:0000313" key="10">
    <source>
        <dbReference type="EMBL" id="TLD98786.1"/>
    </source>
</evidence>
<reference evidence="10 11" key="1">
    <citation type="journal article" date="2014" name="Genome Announc.">
        <title>Draft genome sequences of eight enterohepatic helicobacter species isolated from both laboratory and wild rodents.</title>
        <authorList>
            <person name="Sheh A."/>
            <person name="Shen Z."/>
            <person name="Fox J.G."/>
        </authorList>
    </citation>
    <scope>NUCLEOTIDE SEQUENCE [LARGE SCALE GENOMIC DNA]</scope>
    <source>
        <strain evidence="10 11">ST1</strain>
    </source>
</reference>
<comment type="catalytic activity">
    <reaction evidence="6">
        <text>a 2'-deoxyadenosine in DNA + S-adenosyl-L-methionine = an N(6)-methyl-2'-deoxyadenosine in DNA + S-adenosyl-L-homocysteine + H(+)</text>
        <dbReference type="Rhea" id="RHEA:15197"/>
        <dbReference type="Rhea" id="RHEA-COMP:12418"/>
        <dbReference type="Rhea" id="RHEA-COMP:12419"/>
        <dbReference type="ChEBI" id="CHEBI:15378"/>
        <dbReference type="ChEBI" id="CHEBI:57856"/>
        <dbReference type="ChEBI" id="CHEBI:59789"/>
        <dbReference type="ChEBI" id="CHEBI:90615"/>
        <dbReference type="ChEBI" id="CHEBI:90616"/>
        <dbReference type="EC" id="2.1.1.72"/>
    </reaction>
</comment>
<name>A0A099TZN0_9HELI</name>
<evidence type="ECO:0000256" key="4">
    <source>
        <dbReference type="ARBA" id="ARBA00022679"/>
    </source>
</evidence>
<evidence type="ECO:0000259" key="8">
    <source>
        <dbReference type="Pfam" id="PF01555"/>
    </source>
</evidence>
<feature type="domain" description="DNA methylase N-4/N-6" evidence="8">
    <location>
        <begin position="125"/>
        <end position="464"/>
    </location>
</feature>
<keyword evidence="12" id="KW-1185">Reference proteome</keyword>
<dbReference type="InterPro" id="IPR002052">
    <property type="entry name" value="DNA_methylase_N6_adenine_CS"/>
</dbReference>
<dbReference type="EMBL" id="UGJE01000002">
    <property type="protein sequence ID" value="STQ85461.1"/>
    <property type="molecule type" value="Genomic_DNA"/>
</dbReference>
<protein>
    <recommendedName>
        <fullName evidence="2">site-specific DNA-methyltransferase (adenine-specific)</fullName>
        <ecNumber evidence="2">2.1.1.72</ecNumber>
    </recommendedName>
</protein>
<dbReference type="AlphaFoldDB" id="A0A099TZN0"/>